<feature type="active site" evidence="8">
    <location>
        <position position="39"/>
    </location>
</feature>
<keyword evidence="4 8" id="KW-0547">Nucleotide-binding</keyword>
<comment type="subcellular location">
    <subcellularLocation>
        <location evidence="8">Cytoplasm</location>
    </subcellularLocation>
</comment>
<evidence type="ECO:0000256" key="5">
    <source>
        <dbReference type="ARBA" id="ARBA00022756"/>
    </source>
</evidence>
<keyword evidence="1 8" id="KW-0963">Cytoplasm</keyword>
<feature type="binding site" evidence="8">
    <location>
        <position position="43"/>
    </location>
    <ligand>
        <name>substrate</name>
    </ligand>
</feature>
<feature type="binding site" evidence="8">
    <location>
        <position position="117"/>
    </location>
    <ligand>
        <name>Mg(2+)</name>
        <dbReference type="ChEBI" id="CHEBI:18420"/>
    </ligand>
</feature>
<feature type="binding site" evidence="8">
    <location>
        <begin position="117"/>
        <end position="120"/>
    </location>
    <ligand>
        <name>ATP</name>
        <dbReference type="ChEBI" id="CHEBI:30616"/>
    </ligand>
</feature>
<dbReference type="SUPFAM" id="SSF52540">
    <property type="entry name" value="P-loop containing nucleoside triphosphate hydrolases"/>
    <property type="match status" value="1"/>
</dbReference>
<evidence type="ECO:0000313" key="9">
    <source>
        <dbReference type="EMBL" id="MCS3903321.1"/>
    </source>
</evidence>
<feature type="binding site" evidence="8">
    <location>
        <position position="18"/>
    </location>
    <ligand>
        <name>Mg(2+)</name>
        <dbReference type="ChEBI" id="CHEBI:18420"/>
    </ligand>
</feature>
<feature type="binding site" evidence="8">
    <location>
        <position position="56"/>
    </location>
    <ligand>
        <name>Mg(2+)</name>
        <dbReference type="ChEBI" id="CHEBI:18420"/>
    </ligand>
</feature>
<comment type="pathway">
    <text evidence="8">Cofactor biosynthesis; biotin biosynthesis; biotin from 7,8-diaminononanoate: step 1/2.</text>
</comment>
<keyword evidence="2 8" id="KW-0436">Ligase</keyword>
<dbReference type="GO" id="GO:0042803">
    <property type="term" value="F:protein homodimerization activity"/>
    <property type="evidence" value="ECO:0007669"/>
    <property type="project" value="UniProtKB-ARBA"/>
</dbReference>
<keyword evidence="7 8" id="KW-0460">Magnesium</keyword>
<dbReference type="FunFam" id="3.40.50.300:FF:000292">
    <property type="entry name" value="ATP-dependent dethiobiotin synthetase BioD"/>
    <property type="match status" value="1"/>
</dbReference>
<sequence length="225" mass="23405">MSAAGVFVTGTDTGIGKTWVSVGLLDAWRTRGLNVAGMKPVASGSELIQGELRNEDALALQAAASRDWPYATINPYAFAPPIAPHVAAEQAGVTVALEPLTAAYAELAAASDRVVVEGVGGWRVPLSVTLQTADLVRALDLPVVLVVGLRLGCINHALLTAEAIRADGLALRGWIANTLDPDYEAEATLATLAAAIPAPLLARVPYAATADARCWQSLAEARVFD</sequence>
<name>A0AAE3HJ43_9GAMM</name>
<dbReference type="GO" id="GO:0005524">
    <property type="term" value="F:ATP binding"/>
    <property type="evidence" value="ECO:0007669"/>
    <property type="project" value="UniProtKB-UniRule"/>
</dbReference>
<dbReference type="Gene3D" id="3.40.50.300">
    <property type="entry name" value="P-loop containing nucleotide triphosphate hydrolases"/>
    <property type="match status" value="1"/>
</dbReference>
<dbReference type="GO" id="GO:0004141">
    <property type="term" value="F:dethiobiotin synthase activity"/>
    <property type="evidence" value="ECO:0007669"/>
    <property type="project" value="UniProtKB-UniRule"/>
</dbReference>
<dbReference type="InterPro" id="IPR027417">
    <property type="entry name" value="P-loop_NTPase"/>
</dbReference>
<gene>
    <name evidence="8" type="primary">bioD</name>
    <name evidence="9" type="ORF">J2T55_001341</name>
</gene>
<feature type="binding site" evidence="8">
    <location>
        <begin position="177"/>
        <end position="178"/>
    </location>
    <ligand>
        <name>ATP</name>
        <dbReference type="ChEBI" id="CHEBI:30616"/>
    </ligand>
</feature>
<dbReference type="PANTHER" id="PTHR43210:SF5">
    <property type="entry name" value="DETHIOBIOTIN SYNTHETASE"/>
    <property type="match status" value="1"/>
</dbReference>
<comment type="caution">
    <text evidence="8">Lacks conserved residue(s) required for the propagation of feature annotation.</text>
</comment>
<proteinExistence type="inferred from homology"/>
<dbReference type="GO" id="GO:0005829">
    <property type="term" value="C:cytosol"/>
    <property type="evidence" value="ECO:0007669"/>
    <property type="project" value="TreeGrafter"/>
</dbReference>
<keyword evidence="10" id="KW-1185">Reference proteome</keyword>
<evidence type="ECO:0000256" key="2">
    <source>
        <dbReference type="ARBA" id="ARBA00022598"/>
    </source>
</evidence>
<dbReference type="Proteomes" id="UP001204445">
    <property type="component" value="Unassembled WGS sequence"/>
</dbReference>
<feature type="binding site" evidence="8">
    <location>
        <position position="56"/>
    </location>
    <ligand>
        <name>ATP</name>
        <dbReference type="ChEBI" id="CHEBI:30616"/>
    </ligand>
</feature>
<dbReference type="EMBL" id="JANUCT010000007">
    <property type="protein sequence ID" value="MCS3903321.1"/>
    <property type="molecule type" value="Genomic_DNA"/>
</dbReference>
<organism evidence="9 10">
    <name type="scientific">Methylohalomonas lacus</name>
    <dbReference type="NCBI Taxonomy" id="398773"/>
    <lineage>
        <taxon>Bacteria</taxon>
        <taxon>Pseudomonadati</taxon>
        <taxon>Pseudomonadota</taxon>
        <taxon>Gammaproteobacteria</taxon>
        <taxon>Methylohalomonadales</taxon>
        <taxon>Methylohalomonadaceae</taxon>
        <taxon>Methylohalomonas</taxon>
    </lineage>
</organism>
<dbReference type="PIRSF" id="PIRSF006755">
    <property type="entry name" value="DTB_synth"/>
    <property type="match status" value="1"/>
</dbReference>
<comment type="subunit">
    <text evidence="8">Homodimer.</text>
</comment>
<comment type="caution">
    <text evidence="9">The sequence shown here is derived from an EMBL/GenBank/DDBJ whole genome shotgun (WGS) entry which is preliminary data.</text>
</comment>
<dbReference type="HAMAP" id="MF_00336">
    <property type="entry name" value="BioD"/>
    <property type="match status" value="1"/>
</dbReference>
<accession>A0AAE3HJ43</accession>
<dbReference type="RefSeq" id="WP_259055001.1">
    <property type="nucleotide sequence ID" value="NZ_JANUCT010000007.1"/>
</dbReference>
<evidence type="ECO:0000256" key="1">
    <source>
        <dbReference type="ARBA" id="ARBA00022490"/>
    </source>
</evidence>
<evidence type="ECO:0000313" key="10">
    <source>
        <dbReference type="Proteomes" id="UP001204445"/>
    </source>
</evidence>
<evidence type="ECO:0000256" key="7">
    <source>
        <dbReference type="ARBA" id="ARBA00022842"/>
    </source>
</evidence>
<keyword evidence="6 8" id="KW-0067">ATP-binding</keyword>
<comment type="cofactor">
    <cofactor evidence="8">
        <name>Mg(2+)</name>
        <dbReference type="ChEBI" id="CHEBI:18420"/>
    </cofactor>
</comment>
<dbReference type="GO" id="GO:0000287">
    <property type="term" value="F:magnesium ion binding"/>
    <property type="evidence" value="ECO:0007669"/>
    <property type="project" value="UniProtKB-UniRule"/>
</dbReference>
<evidence type="ECO:0000256" key="3">
    <source>
        <dbReference type="ARBA" id="ARBA00022723"/>
    </source>
</evidence>
<keyword evidence="3 8" id="KW-0479">Metal-binding</keyword>
<comment type="function">
    <text evidence="8">Catalyzes a mechanistically unusual reaction, the ATP-dependent insertion of CO2 between the N7 and N8 nitrogen atoms of 7,8-diaminopelargonic acid (DAPA, also called 7,8-diammoniononanoate) to form a ureido ring.</text>
</comment>
<evidence type="ECO:0000256" key="6">
    <source>
        <dbReference type="ARBA" id="ARBA00022840"/>
    </source>
</evidence>
<reference evidence="9" key="1">
    <citation type="submission" date="2022-08" db="EMBL/GenBank/DDBJ databases">
        <title>Genomic Encyclopedia of Type Strains, Phase III (KMG-III): the genomes of soil and plant-associated and newly described type strains.</title>
        <authorList>
            <person name="Whitman W."/>
        </authorList>
    </citation>
    <scope>NUCLEOTIDE SEQUENCE</scope>
    <source>
        <strain evidence="9">HMT 1</strain>
    </source>
</reference>
<protein>
    <recommendedName>
        <fullName evidence="8">ATP-dependent dethiobiotin synthetase BioD</fullName>
        <ecNumber evidence="8">6.3.3.3</ecNumber>
    </recommendedName>
    <alternativeName>
        <fullName evidence="8">DTB synthetase</fullName>
        <shortName evidence="8">DTBS</shortName>
    </alternativeName>
    <alternativeName>
        <fullName evidence="8">Dethiobiotin synthase</fullName>
    </alternativeName>
</protein>
<dbReference type="NCBIfam" id="TIGR00347">
    <property type="entry name" value="bioD"/>
    <property type="match status" value="1"/>
</dbReference>
<dbReference type="PANTHER" id="PTHR43210">
    <property type="entry name" value="DETHIOBIOTIN SYNTHETASE"/>
    <property type="match status" value="1"/>
</dbReference>
<keyword evidence="5 8" id="KW-0093">Biotin biosynthesis</keyword>
<dbReference type="Pfam" id="PF13500">
    <property type="entry name" value="AAA_26"/>
    <property type="match status" value="1"/>
</dbReference>
<dbReference type="CDD" id="cd03109">
    <property type="entry name" value="DTBS"/>
    <property type="match status" value="1"/>
</dbReference>
<comment type="similarity">
    <text evidence="8">Belongs to the dethiobiotin synthetase family.</text>
</comment>
<evidence type="ECO:0000256" key="8">
    <source>
        <dbReference type="HAMAP-Rule" id="MF_00336"/>
    </source>
</evidence>
<dbReference type="AlphaFoldDB" id="A0AAE3HJ43"/>
<dbReference type="EC" id="6.3.3.3" evidence="8"/>
<evidence type="ECO:0000256" key="4">
    <source>
        <dbReference type="ARBA" id="ARBA00022741"/>
    </source>
</evidence>
<dbReference type="GO" id="GO:0009102">
    <property type="term" value="P:biotin biosynthetic process"/>
    <property type="evidence" value="ECO:0007669"/>
    <property type="project" value="UniProtKB-UniRule"/>
</dbReference>
<comment type="catalytic activity">
    <reaction evidence="8">
        <text>(7R,8S)-7,8-diammoniononanoate + CO2 + ATP = (4R,5S)-dethiobiotin + ADP + phosphate + 3 H(+)</text>
        <dbReference type="Rhea" id="RHEA:15805"/>
        <dbReference type="ChEBI" id="CHEBI:15378"/>
        <dbReference type="ChEBI" id="CHEBI:16526"/>
        <dbReference type="ChEBI" id="CHEBI:30616"/>
        <dbReference type="ChEBI" id="CHEBI:43474"/>
        <dbReference type="ChEBI" id="CHEBI:149469"/>
        <dbReference type="ChEBI" id="CHEBI:149473"/>
        <dbReference type="ChEBI" id="CHEBI:456216"/>
        <dbReference type="EC" id="6.3.3.3"/>
    </reaction>
</comment>
<dbReference type="InterPro" id="IPR004472">
    <property type="entry name" value="DTB_synth_BioD"/>
</dbReference>